<evidence type="ECO:0000256" key="7">
    <source>
        <dbReference type="RuleBase" id="RU003879"/>
    </source>
</evidence>
<keyword evidence="7" id="KW-0653">Protein transport</keyword>
<evidence type="ECO:0008006" key="11">
    <source>
        <dbReference type="Google" id="ProtNLM"/>
    </source>
</evidence>
<feature type="transmembrane region" description="Helical" evidence="8">
    <location>
        <begin position="20"/>
        <end position="44"/>
    </location>
</feature>
<dbReference type="PANTHER" id="PTHR30558:SF7">
    <property type="entry name" value="TOL-PAL SYSTEM PROTEIN TOLR"/>
    <property type="match status" value="1"/>
</dbReference>
<evidence type="ECO:0000256" key="4">
    <source>
        <dbReference type="ARBA" id="ARBA00022692"/>
    </source>
</evidence>
<dbReference type="Gene3D" id="3.30.420.270">
    <property type="match status" value="1"/>
</dbReference>
<dbReference type="RefSeq" id="WP_152099621.1">
    <property type="nucleotide sequence ID" value="NZ_AP021861.1"/>
</dbReference>
<dbReference type="AlphaFoldDB" id="A0A5K7XB20"/>
<dbReference type="InterPro" id="IPR003400">
    <property type="entry name" value="ExbD"/>
</dbReference>
<dbReference type="PANTHER" id="PTHR30558">
    <property type="entry name" value="EXBD MEMBRANE COMPONENT OF PMF-DRIVEN MACROMOLECULE IMPORT SYSTEM"/>
    <property type="match status" value="1"/>
</dbReference>
<protein>
    <recommendedName>
        <fullName evidence="11">Biopolymer transport protein ExbD/TolR</fullName>
    </recommendedName>
</protein>
<keyword evidence="3" id="KW-1003">Cell membrane</keyword>
<proteinExistence type="inferred from homology"/>
<keyword evidence="10" id="KW-1185">Reference proteome</keyword>
<dbReference type="GO" id="GO:0005886">
    <property type="term" value="C:plasma membrane"/>
    <property type="evidence" value="ECO:0007669"/>
    <property type="project" value="UniProtKB-SubCell"/>
</dbReference>
<keyword evidence="4 7" id="KW-0812">Transmembrane</keyword>
<dbReference type="GO" id="GO:0022857">
    <property type="term" value="F:transmembrane transporter activity"/>
    <property type="evidence" value="ECO:0007669"/>
    <property type="project" value="InterPro"/>
</dbReference>
<evidence type="ECO:0000256" key="1">
    <source>
        <dbReference type="ARBA" id="ARBA00004162"/>
    </source>
</evidence>
<evidence type="ECO:0000313" key="10">
    <source>
        <dbReference type="Proteomes" id="UP000326837"/>
    </source>
</evidence>
<name>A0A5K7XB20_9BACT</name>
<organism evidence="9 10">
    <name type="scientific">Lacipirellula parvula</name>
    <dbReference type="NCBI Taxonomy" id="2650471"/>
    <lineage>
        <taxon>Bacteria</taxon>
        <taxon>Pseudomonadati</taxon>
        <taxon>Planctomycetota</taxon>
        <taxon>Planctomycetia</taxon>
        <taxon>Pirellulales</taxon>
        <taxon>Lacipirellulaceae</taxon>
        <taxon>Lacipirellula</taxon>
    </lineage>
</organism>
<evidence type="ECO:0000313" key="9">
    <source>
        <dbReference type="EMBL" id="BBO33954.1"/>
    </source>
</evidence>
<comment type="subcellular location">
    <subcellularLocation>
        <location evidence="1">Cell membrane</location>
        <topology evidence="1">Single-pass membrane protein</topology>
    </subcellularLocation>
    <subcellularLocation>
        <location evidence="7">Cell membrane</location>
        <topology evidence="7">Single-pass type II membrane protein</topology>
    </subcellularLocation>
</comment>
<dbReference type="Proteomes" id="UP000326837">
    <property type="component" value="Chromosome"/>
</dbReference>
<evidence type="ECO:0000256" key="5">
    <source>
        <dbReference type="ARBA" id="ARBA00022989"/>
    </source>
</evidence>
<reference evidence="10" key="1">
    <citation type="submission" date="2019-10" db="EMBL/GenBank/DDBJ databases">
        <title>Lacipirellula parvula gen. nov., sp. nov., representing a lineage of planctomycetes widespread in freshwater anoxic habitats, and description of the family Lacipirellulaceae.</title>
        <authorList>
            <person name="Dedysh S.N."/>
            <person name="Kulichevskaya I.S."/>
            <person name="Beletsky A.V."/>
            <person name="Rakitin A.L."/>
            <person name="Mardanov A.V."/>
            <person name="Ivanova A.A."/>
            <person name="Saltykova V.X."/>
            <person name="Rijpstra W.I.C."/>
            <person name="Sinninghe Damste J.S."/>
            <person name="Ravin N.V."/>
        </authorList>
    </citation>
    <scope>NUCLEOTIDE SEQUENCE [LARGE SCALE GENOMIC DNA]</scope>
    <source>
        <strain evidence="10">PX69</strain>
    </source>
</reference>
<keyword evidence="5 8" id="KW-1133">Transmembrane helix</keyword>
<evidence type="ECO:0000256" key="8">
    <source>
        <dbReference type="SAM" id="Phobius"/>
    </source>
</evidence>
<dbReference type="Pfam" id="PF02472">
    <property type="entry name" value="ExbD"/>
    <property type="match status" value="1"/>
</dbReference>
<dbReference type="EMBL" id="AP021861">
    <property type="protein sequence ID" value="BBO33954.1"/>
    <property type="molecule type" value="Genomic_DNA"/>
</dbReference>
<dbReference type="GO" id="GO:0015031">
    <property type="term" value="P:protein transport"/>
    <property type="evidence" value="ECO:0007669"/>
    <property type="project" value="UniProtKB-KW"/>
</dbReference>
<evidence type="ECO:0000256" key="6">
    <source>
        <dbReference type="ARBA" id="ARBA00023136"/>
    </source>
</evidence>
<gene>
    <name evidence="9" type="ORF">PLANPX_3566</name>
</gene>
<keyword evidence="7" id="KW-0813">Transport</keyword>
<sequence>MGASVGSGFSDEDDSVMSDINVTPLVDVVLVLLIVFMITVPAIVASAPIKVDLPESGSVEVASELPPITVSVSRGADGGVALFLNDTQTDEAKLRTMIDEMGLARDNQRVNLAADRDIAYGEVIRVMDLLHELGLQKIAVDTKHVGGR</sequence>
<evidence type="ECO:0000256" key="2">
    <source>
        <dbReference type="ARBA" id="ARBA00005811"/>
    </source>
</evidence>
<accession>A0A5K7XB20</accession>
<dbReference type="KEGG" id="lpav:PLANPX_3566"/>
<evidence type="ECO:0000256" key="3">
    <source>
        <dbReference type="ARBA" id="ARBA00022475"/>
    </source>
</evidence>
<comment type="similarity">
    <text evidence="2 7">Belongs to the ExbD/TolR family.</text>
</comment>
<keyword evidence="6 8" id="KW-0472">Membrane</keyword>